<evidence type="ECO:0000256" key="1">
    <source>
        <dbReference type="SAM" id="MobiDB-lite"/>
    </source>
</evidence>
<feature type="region of interest" description="Disordered" evidence="1">
    <location>
        <begin position="134"/>
        <end position="169"/>
    </location>
</feature>
<gene>
    <name evidence="2" type="ORF">BT63DRAFT_456679</name>
</gene>
<organism evidence="2 3">
    <name type="scientific">Microthyrium microscopicum</name>
    <dbReference type="NCBI Taxonomy" id="703497"/>
    <lineage>
        <taxon>Eukaryota</taxon>
        <taxon>Fungi</taxon>
        <taxon>Dikarya</taxon>
        <taxon>Ascomycota</taxon>
        <taxon>Pezizomycotina</taxon>
        <taxon>Dothideomycetes</taxon>
        <taxon>Dothideomycetes incertae sedis</taxon>
        <taxon>Microthyriales</taxon>
        <taxon>Microthyriaceae</taxon>
        <taxon>Microthyrium</taxon>
    </lineage>
</organism>
<evidence type="ECO:0000313" key="3">
    <source>
        <dbReference type="Proteomes" id="UP000799302"/>
    </source>
</evidence>
<name>A0A6A6U8F0_9PEZI</name>
<dbReference type="EMBL" id="MU004237">
    <property type="protein sequence ID" value="KAF2667378.1"/>
    <property type="molecule type" value="Genomic_DNA"/>
</dbReference>
<protein>
    <submittedName>
        <fullName evidence="2">Uncharacterized protein</fullName>
    </submittedName>
</protein>
<sequence>MSSLQVPHSPWYSQMPVLFQYRTACDDRDGLLDEDEEVYCVFFLEREARRRSVHLLRHWGGPVLNTPPCFSGVISRADISRVGSFEFARRTWRDLAGLLAAVGCVDLTRQVRKASLMVSYPIRLLSRKASEDEVTGSGAGSAWRPNRNPRCRTGRTEAHEVAASKRRKL</sequence>
<evidence type="ECO:0000313" key="2">
    <source>
        <dbReference type="EMBL" id="KAF2667378.1"/>
    </source>
</evidence>
<dbReference type="Proteomes" id="UP000799302">
    <property type="component" value="Unassembled WGS sequence"/>
</dbReference>
<dbReference type="AlphaFoldDB" id="A0A6A6U8F0"/>
<keyword evidence="3" id="KW-1185">Reference proteome</keyword>
<accession>A0A6A6U8F0</accession>
<reference evidence="2" key="1">
    <citation type="journal article" date="2020" name="Stud. Mycol.">
        <title>101 Dothideomycetes genomes: a test case for predicting lifestyles and emergence of pathogens.</title>
        <authorList>
            <person name="Haridas S."/>
            <person name="Albert R."/>
            <person name="Binder M."/>
            <person name="Bloem J."/>
            <person name="Labutti K."/>
            <person name="Salamov A."/>
            <person name="Andreopoulos B."/>
            <person name="Baker S."/>
            <person name="Barry K."/>
            <person name="Bills G."/>
            <person name="Bluhm B."/>
            <person name="Cannon C."/>
            <person name="Castanera R."/>
            <person name="Culley D."/>
            <person name="Daum C."/>
            <person name="Ezra D."/>
            <person name="Gonzalez J."/>
            <person name="Henrissat B."/>
            <person name="Kuo A."/>
            <person name="Liang C."/>
            <person name="Lipzen A."/>
            <person name="Lutzoni F."/>
            <person name="Magnuson J."/>
            <person name="Mondo S."/>
            <person name="Nolan M."/>
            <person name="Ohm R."/>
            <person name="Pangilinan J."/>
            <person name="Park H.-J."/>
            <person name="Ramirez L."/>
            <person name="Alfaro M."/>
            <person name="Sun H."/>
            <person name="Tritt A."/>
            <person name="Yoshinaga Y."/>
            <person name="Zwiers L.-H."/>
            <person name="Turgeon B."/>
            <person name="Goodwin S."/>
            <person name="Spatafora J."/>
            <person name="Crous P."/>
            <person name="Grigoriev I."/>
        </authorList>
    </citation>
    <scope>NUCLEOTIDE SEQUENCE</scope>
    <source>
        <strain evidence="2">CBS 115976</strain>
    </source>
</reference>
<proteinExistence type="predicted"/>
<feature type="compositionally biased region" description="Basic and acidic residues" evidence="1">
    <location>
        <begin position="154"/>
        <end position="163"/>
    </location>
</feature>